<keyword evidence="5" id="KW-0408">Iron</keyword>
<organism evidence="11 12">
    <name type="scientific">Allohahella marinimesophila</name>
    <dbReference type="NCBI Taxonomy" id="1054972"/>
    <lineage>
        <taxon>Bacteria</taxon>
        <taxon>Pseudomonadati</taxon>
        <taxon>Pseudomonadota</taxon>
        <taxon>Gammaproteobacteria</taxon>
        <taxon>Oceanospirillales</taxon>
        <taxon>Hahellaceae</taxon>
        <taxon>Allohahella</taxon>
    </lineage>
</organism>
<comment type="caution">
    <text evidence="11">The sequence shown here is derived from an EMBL/GenBank/DDBJ whole genome shotgun (WGS) entry which is preliminary data.</text>
</comment>
<sequence length="81" mass="9054">MYVCVCAGVTDRMIEAAVRDGTRRMKDIVETFQLGKTCATCVEMAQDIMQQSINNLDLAYDLMSQEPAQLPAYENNLQMSA</sequence>
<dbReference type="Pfam" id="PF04324">
    <property type="entry name" value="Fer2_BFD"/>
    <property type="match status" value="1"/>
</dbReference>
<dbReference type="PANTHER" id="PTHR37424">
    <property type="entry name" value="BACTERIOFERRITIN-ASSOCIATED FERREDOXIN"/>
    <property type="match status" value="1"/>
</dbReference>
<evidence type="ECO:0000259" key="10">
    <source>
        <dbReference type="Pfam" id="PF04324"/>
    </source>
</evidence>
<keyword evidence="2" id="KW-0001">2Fe-2S</keyword>
<keyword evidence="1" id="KW-0813">Transport</keyword>
<evidence type="ECO:0000256" key="1">
    <source>
        <dbReference type="ARBA" id="ARBA00022448"/>
    </source>
</evidence>
<keyword evidence="3" id="KW-0479">Metal-binding</keyword>
<evidence type="ECO:0000256" key="6">
    <source>
        <dbReference type="ARBA" id="ARBA00023014"/>
    </source>
</evidence>
<evidence type="ECO:0000256" key="7">
    <source>
        <dbReference type="ARBA" id="ARBA00034078"/>
    </source>
</evidence>
<evidence type="ECO:0000256" key="2">
    <source>
        <dbReference type="ARBA" id="ARBA00022714"/>
    </source>
</evidence>
<dbReference type="RefSeq" id="WP_344805180.1">
    <property type="nucleotide sequence ID" value="NZ_BAABBO010000007.1"/>
</dbReference>
<evidence type="ECO:0000313" key="11">
    <source>
        <dbReference type="EMBL" id="GAA3958819.1"/>
    </source>
</evidence>
<reference evidence="12" key="1">
    <citation type="journal article" date="2019" name="Int. J. Syst. Evol. Microbiol.">
        <title>The Global Catalogue of Microorganisms (GCM) 10K type strain sequencing project: providing services to taxonomists for standard genome sequencing and annotation.</title>
        <authorList>
            <consortium name="The Broad Institute Genomics Platform"/>
            <consortium name="The Broad Institute Genome Sequencing Center for Infectious Disease"/>
            <person name="Wu L."/>
            <person name="Ma J."/>
        </authorList>
    </citation>
    <scope>NUCLEOTIDE SEQUENCE [LARGE SCALE GENOMIC DNA]</scope>
    <source>
        <strain evidence="12">JCM 17555</strain>
    </source>
</reference>
<dbReference type="EMBL" id="BAABBO010000007">
    <property type="protein sequence ID" value="GAA3958819.1"/>
    <property type="molecule type" value="Genomic_DNA"/>
</dbReference>
<gene>
    <name evidence="11" type="ORF">GCM10022278_16490</name>
</gene>
<dbReference type="InterPro" id="IPR041854">
    <property type="entry name" value="BFD-like_2Fe2S-bd_dom_sf"/>
</dbReference>
<keyword evidence="6" id="KW-0411">Iron-sulfur</keyword>
<protein>
    <recommendedName>
        <fullName evidence="8">Bacterioferritin-associated ferredoxin</fullName>
    </recommendedName>
</protein>
<evidence type="ECO:0000256" key="3">
    <source>
        <dbReference type="ARBA" id="ARBA00022723"/>
    </source>
</evidence>
<proteinExistence type="inferred from homology"/>
<dbReference type="Gene3D" id="1.10.10.1100">
    <property type="entry name" value="BFD-like [2Fe-2S]-binding domain"/>
    <property type="match status" value="1"/>
</dbReference>
<evidence type="ECO:0000313" key="12">
    <source>
        <dbReference type="Proteomes" id="UP001501337"/>
    </source>
</evidence>
<feature type="domain" description="BFD-like [2Fe-2S]-binding" evidence="10">
    <location>
        <begin position="2"/>
        <end position="50"/>
    </location>
</feature>
<dbReference type="InterPro" id="IPR052371">
    <property type="entry name" value="BFD-associated_ferredoxin"/>
</dbReference>
<comment type="cofactor">
    <cofactor evidence="7">
        <name>[2Fe-2S] cluster</name>
        <dbReference type="ChEBI" id="CHEBI:190135"/>
    </cofactor>
</comment>
<comment type="similarity">
    <text evidence="9">Belongs to the Bfd family.</text>
</comment>
<evidence type="ECO:0000256" key="4">
    <source>
        <dbReference type="ARBA" id="ARBA00022982"/>
    </source>
</evidence>
<dbReference type="Proteomes" id="UP001501337">
    <property type="component" value="Unassembled WGS sequence"/>
</dbReference>
<evidence type="ECO:0000256" key="5">
    <source>
        <dbReference type="ARBA" id="ARBA00023004"/>
    </source>
</evidence>
<keyword evidence="4" id="KW-0249">Electron transport</keyword>
<name>A0ABP7P320_9GAMM</name>
<dbReference type="PANTHER" id="PTHR37424:SF1">
    <property type="entry name" value="BACTERIOFERRITIN-ASSOCIATED FERREDOXIN"/>
    <property type="match status" value="1"/>
</dbReference>
<keyword evidence="12" id="KW-1185">Reference proteome</keyword>
<evidence type="ECO:0000256" key="8">
    <source>
        <dbReference type="ARBA" id="ARBA00039386"/>
    </source>
</evidence>
<evidence type="ECO:0000256" key="9">
    <source>
        <dbReference type="ARBA" id="ARBA00046332"/>
    </source>
</evidence>
<accession>A0ABP7P320</accession>
<dbReference type="InterPro" id="IPR007419">
    <property type="entry name" value="BFD-like_2Fe2S-bd_dom"/>
</dbReference>